<protein>
    <submittedName>
        <fullName evidence="1">Uncharacterized protein</fullName>
    </submittedName>
</protein>
<accession>A0A6G1GQC5</accession>
<proteinExistence type="predicted"/>
<evidence type="ECO:0000313" key="2">
    <source>
        <dbReference type="Proteomes" id="UP000800041"/>
    </source>
</evidence>
<organism evidence="1 2">
    <name type="scientific">Aulographum hederae CBS 113979</name>
    <dbReference type="NCBI Taxonomy" id="1176131"/>
    <lineage>
        <taxon>Eukaryota</taxon>
        <taxon>Fungi</taxon>
        <taxon>Dikarya</taxon>
        <taxon>Ascomycota</taxon>
        <taxon>Pezizomycotina</taxon>
        <taxon>Dothideomycetes</taxon>
        <taxon>Pleosporomycetidae</taxon>
        <taxon>Aulographales</taxon>
        <taxon>Aulographaceae</taxon>
    </lineage>
</organism>
<name>A0A6G1GQC5_9PEZI</name>
<gene>
    <name evidence="1" type="ORF">K402DRAFT_183971</name>
</gene>
<dbReference type="AlphaFoldDB" id="A0A6G1GQC5"/>
<keyword evidence="2" id="KW-1185">Reference proteome</keyword>
<evidence type="ECO:0000313" key="1">
    <source>
        <dbReference type="EMBL" id="KAF1982938.1"/>
    </source>
</evidence>
<dbReference type="Proteomes" id="UP000800041">
    <property type="component" value="Unassembled WGS sequence"/>
</dbReference>
<reference evidence="1" key="1">
    <citation type="journal article" date="2020" name="Stud. Mycol.">
        <title>101 Dothideomycetes genomes: a test case for predicting lifestyles and emergence of pathogens.</title>
        <authorList>
            <person name="Haridas S."/>
            <person name="Albert R."/>
            <person name="Binder M."/>
            <person name="Bloem J."/>
            <person name="Labutti K."/>
            <person name="Salamov A."/>
            <person name="Andreopoulos B."/>
            <person name="Baker S."/>
            <person name="Barry K."/>
            <person name="Bills G."/>
            <person name="Bluhm B."/>
            <person name="Cannon C."/>
            <person name="Castanera R."/>
            <person name="Culley D."/>
            <person name="Daum C."/>
            <person name="Ezra D."/>
            <person name="Gonzalez J."/>
            <person name="Henrissat B."/>
            <person name="Kuo A."/>
            <person name="Liang C."/>
            <person name="Lipzen A."/>
            <person name="Lutzoni F."/>
            <person name="Magnuson J."/>
            <person name="Mondo S."/>
            <person name="Nolan M."/>
            <person name="Ohm R."/>
            <person name="Pangilinan J."/>
            <person name="Park H.-J."/>
            <person name="Ramirez L."/>
            <person name="Alfaro M."/>
            <person name="Sun H."/>
            <person name="Tritt A."/>
            <person name="Yoshinaga Y."/>
            <person name="Zwiers L.-H."/>
            <person name="Turgeon B."/>
            <person name="Goodwin S."/>
            <person name="Spatafora J."/>
            <person name="Crous P."/>
            <person name="Grigoriev I."/>
        </authorList>
    </citation>
    <scope>NUCLEOTIDE SEQUENCE</scope>
    <source>
        <strain evidence="1">CBS 113979</strain>
    </source>
</reference>
<sequence>MFRRRIVRVGYRKSTGFCCTMVSIGNSDIWMAVALIFPSMFGGLDIEECSFSVVQLQVW</sequence>
<dbReference type="EMBL" id="ML977179">
    <property type="protein sequence ID" value="KAF1982938.1"/>
    <property type="molecule type" value="Genomic_DNA"/>
</dbReference>